<reference evidence="4 5" key="1">
    <citation type="journal article" date="2013" name="Curr. Biol.">
        <title>The Genome of the Foraminiferan Reticulomyxa filosa.</title>
        <authorList>
            <person name="Glockner G."/>
            <person name="Hulsmann N."/>
            <person name="Schleicher M."/>
            <person name="Noegel A.A."/>
            <person name="Eichinger L."/>
            <person name="Gallinger C."/>
            <person name="Pawlowski J."/>
            <person name="Sierra R."/>
            <person name="Euteneuer U."/>
            <person name="Pillet L."/>
            <person name="Moustafa A."/>
            <person name="Platzer M."/>
            <person name="Groth M."/>
            <person name="Szafranski K."/>
            <person name="Schliwa M."/>
        </authorList>
    </citation>
    <scope>NUCLEOTIDE SEQUENCE [LARGE SCALE GENOMIC DNA]</scope>
</reference>
<evidence type="ECO:0000313" key="4">
    <source>
        <dbReference type="EMBL" id="ETO14837.1"/>
    </source>
</evidence>
<dbReference type="Gene3D" id="1.10.238.10">
    <property type="entry name" value="EF-hand"/>
    <property type="match status" value="1"/>
</dbReference>
<proteinExistence type="predicted"/>
<protein>
    <recommendedName>
        <fullName evidence="3">EF-hand domain-containing protein</fullName>
    </recommendedName>
</protein>
<evidence type="ECO:0000313" key="5">
    <source>
        <dbReference type="Proteomes" id="UP000023152"/>
    </source>
</evidence>
<dbReference type="SUPFAM" id="SSF47473">
    <property type="entry name" value="EF-hand"/>
    <property type="match status" value="1"/>
</dbReference>
<accession>X6MN30</accession>
<dbReference type="AlphaFoldDB" id="X6MN30"/>
<comment type="caution">
    <text evidence="4">The sequence shown here is derived from an EMBL/GenBank/DDBJ whole genome shotgun (WGS) entry which is preliminary data.</text>
</comment>
<keyword evidence="1" id="KW-0106">Calcium</keyword>
<dbReference type="PROSITE" id="PS00018">
    <property type="entry name" value="EF_HAND_1"/>
    <property type="match status" value="1"/>
</dbReference>
<evidence type="ECO:0000256" key="1">
    <source>
        <dbReference type="ARBA" id="ARBA00022837"/>
    </source>
</evidence>
<name>X6MN30_RETFI</name>
<dbReference type="InterPro" id="IPR011992">
    <property type="entry name" value="EF-hand-dom_pair"/>
</dbReference>
<gene>
    <name evidence="4" type="ORF">RFI_22532</name>
</gene>
<feature type="domain" description="EF-hand" evidence="3">
    <location>
        <begin position="131"/>
        <end position="166"/>
    </location>
</feature>
<dbReference type="PROSITE" id="PS50222">
    <property type="entry name" value="EF_HAND_2"/>
    <property type="match status" value="2"/>
</dbReference>
<keyword evidence="5" id="KW-1185">Reference proteome</keyword>
<dbReference type="InterPro" id="IPR018247">
    <property type="entry name" value="EF_Hand_1_Ca_BS"/>
</dbReference>
<dbReference type="EMBL" id="ASPP01019725">
    <property type="protein sequence ID" value="ETO14837.1"/>
    <property type="molecule type" value="Genomic_DNA"/>
</dbReference>
<sequence length="359" mass="42557">MVCDRCHRHGTKFSENDWFFQCSKCEQIDLCMDCMLKLHPSEPQREDDISEIRAKCRLLDGQWVFEEIDIDDAISELSQKDQQTKEEQQPAAPAESQKPQQNIISTIIEEDKEDDNDFDTFASKASQSSKFHLSEIKAVFDFFDRDEDGLLQEADIDDMWFASKHDLDREYFLAPLNFDQFQEIWKTAKGGRKSMDFLEKVRDIFEYFDRNVDGTLTIEDTIRMTSLINVSLGVEQGRRWFDPPCDFIKFLSRMQALGDDVTKQMIDRLVNHMKLRVKDVFFLFTHGTHEAMTEQEFLQMYGYAMKRELDWRRVYHFPCSQTEFVEKWNHLGVFEQHGILIETEKRLTKEVLHFYFVCA</sequence>
<dbReference type="GO" id="GO:0005509">
    <property type="term" value="F:calcium ion binding"/>
    <property type="evidence" value="ECO:0007669"/>
    <property type="project" value="InterPro"/>
</dbReference>
<dbReference type="Proteomes" id="UP000023152">
    <property type="component" value="Unassembled WGS sequence"/>
</dbReference>
<dbReference type="InterPro" id="IPR002048">
    <property type="entry name" value="EF_hand_dom"/>
</dbReference>
<evidence type="ECO:0000259" key="3">
    <source>
        <dbReference type="PROSITE" id="PS50222"/>
    </source>
</evidence>
<dbReference type="OrthoDB" id="26525at2759"/>
<evidence type="ECO:0000256" key="2">
    <source>
        <dbReference type="SAM" id="MobiDB-lite"/>
    </source>
</evidence>
<feature type="region of interest" description="Disordered" evidence="2">
    <location>
        <begin position="79"/>
        <end position="101"/>
    </location>
</feature>
<feature type="domain" description="EF-hand" evidence="3">
    <location>
        <begin position="196"/>
        <end position="231"/>
    </location>
</feature>
<feature type="compositionally biased region" description="Basic and acidic residues" evidence="2">
    <location>
        <begin position="79"/>
        <end position="88"/>
    </location>
</feature>
<organism evidence="4 5">
    <name type="scientific">Reticulomyxa filosa</name>
    <dbReference type="NCBI Taxonomy" id="46433"/>
    <lineage>
        <taxon>Eukaryota</taxon>
        <taxon>Sar</taxon>
        <taxon>Rhizaria</taxon>
        <taxon>Retaria</taxon>
        <taxon>Foraminifera</taxon>
        <taxon>Monothalamids</taxon>
        <taxon>Reticulomyxidae</taxon>
        <taxon>Reticulomyxa</taxon>
    </lineage>
</organism>